<gene>
    <name evidence="1" type="ORF">M569_00018</name>
</gene>
<reference evidence="1 2" key="1">
    <citation type="journal article" date="2013" name="BMC Genomics">
        <title>The miniature genome of a carnivorous plant Genlisea aurea contains a low number of genes and short non-coding sequences.</title>
        <authorList>
            <person name="Leushkin E.V."/>
            <person name="Sutormin R.A."/>
            <person name="Nabieva E.R."/>
            <person name="Penin A.A."/>
            <person name="Kondrashov A.S."/>
            <person name="Logacheva M.D."/>
        </authorList>
    </citation>
    <scope>NUCLEOTIDE SEQUENCE [LARGE SCALE GENOMIC DNA]</scope>
</reference>
<name>S8EFB6_9LAMI</name>
<evidence type="ECO:0000313" key="2">
    <source>
        <dbReference type="Proteomes" id="UP000015453"/>
    </source>
</evidence>
<dbReference type="EMBL" id="AUSU01000002">
    <property type="protein sequence ID" value="EPS74743.1"/>
    <property type="molecule type" value="Genomic_DNA"/>
</dbReference>
<dbReference type="Proteomes" id="UP000015453">
    <property type="component" value="Unassembled WGS sequence"/>
</dbReference>
<keyword evidence="2" id="KW-1185">Reference proteome</keyword>
<organism evidence="1 2">
    <name type="scientific">Genlisea aurea</name>
    <dbReference type="NCBI Taxonomy" id="192259"/>
    <lineage>
        <taxon>Eukaryota</taxon>
        <taxon>Viridiplantae</taxon>
        <taxon>Streptophyta</taxon>
        <taxon>Embryophyta</taxon>
        <taxon>Tracheophyta</taxon>
        <taxon>Spermatophyta</taxon>
        <taxon>Magnoliopsida</taxon>
        <taxon>eudicotyledons</taxon>
        <taxon>Gunneridae</taxon>
        <taxon>Pentapetalae</taxon>
        <taxon>asterids</taxon>
        <taxon>lamiids</taxon>
        <taxon>Lamiales</taxon>
        <taxon>Lentibulariaceae</taxon>
        <taxon>Genlisea</taxon>
    </lineage>
</organism>
<sequence>MDGIKIRARTPFYTRSTKEEYEEENENILIGIFKQDRIVAIVVIEMLQAKGKARKKVTENPELLLLGQSKSRGEEGTFNNLQYTDSIDLGPLPLSERLKNERRLKQLKSSAGLFN</sequence>
<evidence type="ECO:0000313" key="1">
    <source>
        <dbReference type="EMBL" id="EPS74743.1"/>
    </source>
</evidence>
<dbReference type="AlphaFoldDB" id="S8EFB6"/>
<comment type="caution">
    <text evidence="1">The sequence shown here is derived from an EMBL/GenBank/DDBJ whole genome shotgun (WGS) entry which is preliminary data.</text>
</comment>
<accession>S8EFB6</accession>
<proteinExistence type="predicted"/>
<protein>
    <submittedName>
        <fullName evidence="1">Uncharacterized protein</fullName>
    </submittedName>
</protein>